<feature type="region of interest" description="Disordered" evidence="1">
    <location>
        <begin position="395"/>
        <end position="443"/>
    </location>
</feature>
<feature type="compositionally biased region" description="Basic and acidic residues" evidence="1">
    <location>
        <begin position="100"/>
        <end position="111"/>
    </location>
</feature>
<accession>A0AAD1UBS1</accession>
<feature type="region of interest" description="Disordered" evidence="1">
    <location>
        <begin position="166"/>
        <end position="190"/>
    </location>
</feature>
<reference evidence="2" key="1">
    <citation type="submission" date="2023-07" db="EMBL/GenBank/DDBJ databases">
        <authorList>
            <consortium name="AG Swart"/>
            <person name="Singh M."/>
            <person name="Singh A."/>
            <person name="Seah K."/>
            <person name="Emmerich C."/>
        </authorList>
    </citation>
    <scope>NUCLEOTIDE SEQUENCE</scope>
    <source>
        <strain evidence="2">DP1</strain>
    </source>
</reference>
<feature type="compositionally biased region" description="Basic residues" evidence="1">
    <location>
        <begin position="418"/>
        <end position="431"/>
    </location>
</feature>
<sequence length="523" mass="59619">MEAKRVSKRKIKRPSYLQNFHTEDSKDNKRENHEPKQNLTKRNPGKLKMELKIKPKSSVKTKTKQGDSKKLTKSGSSARNGSQKKTNQSTKAPLIQNINQREKSGKAEKNGHEDIHTALDNILAKKRNFSSPDFEEVNSGLETIKEMASHFKSDNKVKKLVQSAFFDGELSSDESDEDSKKEATMEAQEISQGIQQRLKIPPLNLLGSAFVSPQKQKIHDEEISKSHNEPLPEEPDRTHSVFDLLLQNRRNNPSQQYSHTNDTSNLLDNQPAESSTIMENILTEYLINMPSTLEEFYKIMGEIYVKELLKNFPQIKTPQELMKLTILGKSPTSIDSNSNSLLSSLLQNILNQNRSQEVINHGTEQSMNSRLTTENQLGSLLERPLPDIMQEVPELPALNSSPHNSKSESVNEELVKISPKRSQKPQRKRIKKQESKQRELEPMISSLMNPIQEHIPLIERAKRLLRKRKADNNGSIIPQPSPNQVSAILDEDFKNCHLKTESSTEMTIKQIFEEIYDKSISHL</sequence>
<feature type="region of interest" description="Disordered" evidence="1">
    <location>
        <begin position="216"/>
        <end position="237"/>
    </location>
</feature>
<feature type="region of interest" description="Disordered" evidence="1">
    <location>
        <begin position="1"/>
        <end position="111"/>
    </location>
</feature>
<dbReference type="Proteomes" id="UP001295684">
    <property type="component" value="Unassembled WGS sequence"/>
</dbReference>
<feature type="compositionally biased region" description="Basic and acidic residues" evidence="1">
    <location>
        <begin position="21"/>
        <end position="36"/>
    </location>
</feature>
<organism evidence="2 3">
    <name type="scientific">Euplotes crassus</name>
    <dbReference type="NCBI Taxonomy" id="5936"/>
    <lineage>
        <taxon>Eukaryota</taxon>
        <taxon>Sar</taxon>
        <taxon>Alveolata</taxon>
        <taxon>Ciliophora</taxon>
        <taxon>Intramacronucleata</taxon>
        <taxon>Spirotrichea</taxon>
        <taxon>Hypotrichia</taxon>
        <taxon>Euplotida</taxon>
        <taxon>Euplotidae</taxon>
        <taxon>Moneuplotes</taxon>
    </lineage>
</organism>
<feature type="compositionally biased region" description="Polar residues" evidence="1">
    <location>
        <begin position="398"/>
        <end position="408"/>
    </location>
</feature>
<gene>
    <name evidence="2" type="ORF">ECRASSUSDP1_LOCUS6410</name>
</gene>
<evidence type="ECO:0000256" key="1">
    <source>
        <dbReference type="SAM" id="MobiDB-lite"/>
    </source>
</evidence>
<dbReference type="AlphaFoldDB" id="A0AAD1UBS1"/>
<feature type="compositionally biased region" description="Basic residues" evidence="1">
    <location>
        <begin position="1"/>
        <end position="13"/>
    </location>
</feature>
<protein>
    <submittedName>
        <fullName evidence="2">Uncharacterized protein</fullName>
    </submittedName>
</protein>
<evidence type="ECO:0000313" key="2">
    <source>
        <dbReference type="EMBL" id="CAI2365060.1"/>
    </source>
</evidence>
<keyword evidence="3" id="KW-1185">Reference proteome</keyword>
<feature type="compositionally biased region" description="Polar residues" evidence="1">
    <location>
        <begin position="73"/>
        <end position="99"/>
    </location>
</feature>
<feature type="compositionally biased region" description="Basic and acidic residues" evidence="1">
    <location>
        <begin position="432"/>
        <end position="441"/>
    </location>
</feature>
<dbReference type="EMBL" id="CAMPGE010006212">
    <property type="protein sequence ID" value="CAI2365060.1"/>
    <property type="molecule type" value="Genomic_DNA"/>
</dbReference>
<feature type="compositionally biased region" description="Basic and acidic residues" evidence="1">
    <location>
        <begin position="217"/>
        <end position="237"/>
    </location>
</feature>
<comment type="caution">
    <text evidence="2">The sequence shown here is derived from an EMBL/GenBank/DDBJ whole genome shotgun (WGS) entry which is preliminary data.</text>
</comment>
<name>A0AAD1UBS1_EUPCR</name>
<feature type="compositionally biased region" description="Basic residues" evidence="1">
    <location>
        <begin position="54"/>
        <end position="63"/>
    </location>
</feature>
<proteinExistence type="predicted"/>
<evidence type="ECO:0000313" key="3">
    <source>
        <dbReference type="Proteomes" id="UP001295684"/>
    </source>
</evidence>